<dbReference type="PANTHER" id="PTHR43777:SF1">
    <property type="entry name" value="MOLYBDENUM COFACTOR CYTIDYLYLTRANSFERASE"/>
    <property type="match status" value="1"/>
</dbReference>
<dbReference type="InterPro" id="IPR025877">
    <property type="entry name" value="MobA-like_NTP_Trfase"/>
</dbReference>
<comment type="caution">
    <text evidence="3">The sequence shown here is derived from an EMBL/GenBank/DDBJ whole genome shotgun (WGS) entry which is preliminary data.</text>
</comment>
<feature type="domain" description="MobA-like NTP transferase" evidence="2">
    <location>
        <begin position="50"/>
        <end position="146"/>
    </location>
</feature>
<keyword evidence="1" id="KW-0460">Magnesium</keyword>
<reference evidence="3 4" key="1">
    <citation type="submission" date="2024-10" db="EMBL/GenBank/DDBJ databases">
        <title>The Natural Products Discovery Center: Release of the First 8490 Sequenced Strains for Exploring Actinobacteria Biosynthetic Diversity.</title>
        <authorList>
            <person name="Kalkreuter E."/>
            <person name="Kautsar S.A."/>
            <person name="Yang D."/>
            <person name="Bader C.D."/>
            <person name="Teijaro C.N."/>
            <person name="Fluegel L."/>
            <person name="Davis C.M."/>
            <person name="Simpson J.R."/>
            <person name="Lauterbach L."/>
            <person name="Steele A.D."/>
            <person name="Gui C."/>
            <person name="Meng S."/>
            <person name="Li G."/>
            <person name="Viehrig K."/>
            <person name="Ye F."/>
            <person name="Su P."/>
            <person name="Kiefer A.F."/>
            <person name="Nichols A."/>
            <person name="Cepeda A.J."/>
            <person name="Yan W."/>
            <person name="Fan B."/>
            <person name="Jiang Y."/>
            <person name="Adhikari A."/>
            <person name="Zheng C.-J."/>
            <person name="Schuster L."/>
            <person name="Cowan T.M."/>
            <person name="Smanski M.J."/>
            <person name="Chevrette M.G."/>
            <person name="De Carvalho L.P.S."/>
            <person name="Shen B."/>
        </authorList>
    </citation>
    <scope>NUCLEOTIDE SEQUENCE [LARGE SCALE GENOMIC DNA]</scope>
    <source>
        <strain evidence="3 4">NPDC087045</strain>
    </source>
</reference>
<name>A0ABW8EYJ0_9BURK</name>
<gene>
    <name evidence="3" type="ORF">ACIPEN_07315</name>
</gene>
<evidence type="ECO:0000256" key="1">
    <source>
        <dbReference type="ARBA" id="ARBA00022842"/>
    </source>
</evidence>
<dbReference type="EMBL" id="JBIUZV010000003">
    <property type="protein sequence ID" value="MFJ3045618.1"/>
    <property type="molecule type" value="Genomic_DNA"/>
</dbReference>
<proteinExistence type="predicted"/>
<keyword evidence="4" id="KW-1185">Reference proteome</keyword>
<keyword evidence="3" id="KW-0808">Transferase</keyword>
<sequence>MDTAMPAVLILAAGAGSRFRASGGTVHKLDAPLDGRAVLEHVLDAATASGLRWHLVRNVHGGMGDSIAAGVLAAADASGWLILPGDLPLVAPGSLRLVAQALSASQVVVPHWHGQRGHPVGFARVHGNALAALRGDTGAAALVQAQRALNAVLDLELDDEGIIADVDTTEDLARVHAILKQRQTSGTDTGTGEQHGKH</sequence>
<dbReference type="InterPro" id="IPR029044">
    <property type="entry name" value="Nucleotide-diphossugar_trans"/>
</dbReference>
<evidence type="ECO:0000313" key="4">
    <source>
        <dbReference type="Proteomes" id="UP001617427"/>
    </source>
</evidence>
<dbReference type="Proteomes" id="UP001617427">
    <property type="component" value="Unassembled WGS sequence"/>
</dbReference>
<dbReference type="GO" id="GO:0016740">
    <property type="term" value="F:transferase activity"/>
    <property type="evidence" value="ECO:0007669"/>
    <property type="project" value="UniProtKB-KW"/>
</dbReference>
<dbReference type="RefSeq" id="WP_402699298.1">
    <property type="nucleotide sequence ID" value="NZ_JBIUZV010000003.1"/>
</dbReference>
<dbReference type="PANTHER" id="PTHR43777">
    <property type="entry name" value="MOLYBDENUM COFACTOR CYTIDYLYLTRANSFERASE"/>
    <property type="match status" value="1"/>
</dbReference>
<dbReference type="Gene3D" id="3.90.550.10">
    <property type="entry name" value="Spore Coat Polysaccharide Biosynthesis Protein SpsA, Chain A"/>
    <property type="match status" value="2"/>
</dbReference>
<dbReference type="Pfam" id="PF12804">
    <property type="entry name" value="NTP_transf_3"/>
    <property type="match status" value="1"/>
</dbReference>
<organism evidence="3 4">
    <name type="scientific">Herbaspirillum chlorophenolicum</name>
    <dbReference type="NCBI Taxonomy" id="211589"/>
    <lineage>
        <taxon>Bacteria</taxon>
        <taxon>Pseudomonadati</taxon>
        <taxon>Pseudomonadota</taxon>
        <taxon>Betaproteobacteria</taxon>
        <taxon>Burkholderiales</taxon>
        <taxon>Oxalobacteraceae</taxon>
        <taxon>Herbaspirillum</taxon>
    </lineage>
</organism>
<protein>
    <submittedName>
        <fullName evidence="3">NTP transferase domain-containing protein</fullName>
    </submittedName>
</protein>
<evidence type="ECO:0000313" key="3">
    <source>
        <dbReference type="EMBL" id="MFJ3045618.1"/>
    </source>
</evidence>
<accession>A0ABW8EYJ0</accession>
<dbReference type="SUPFAM" id="SSF53448">
    <property type="entry name" value="Nucleotide-diphospho-sugar transferases"/>
    <property type="match status" value="1"/>
</dbReference>
<evidence type="ECO:0000259" key="2">
    <source>
        <dbReference type="Pfam" id="PF12804"/>
    </source>
</evidence>